<evidence type="ECO:0000256" key="8">
    <source>
        <dbReference type="ARBA" id="ARBA00023054"/>
    </source>
</evidence>
<evidence type="ECO:0008006" key="18">
    <source>
        <dbReference type="Google" id="ProtNLM"/>
    </source>
</evidence>
<dbReference type="InterPro" id="IPR012849">
    <property type="entry name" value="Abl-interactor_HHR_dom"/>
</dbReference>
<organism evidence="16 17">
    <name type="scientific">Nesidiocoris tenuis</name>
    <dbReference type="NCBI Taxonomy" id="355587"/>
    <lineage>
        <taxon>Eukaryota</taxon>
        <taxon>Metazoa</taxon>
        <taxon>Ecdysozoa</taxon>
        <taxon>Arthropoda</taxon>
        <taxon>Hexapoda</taxon>
        <taxon>Insecta</taxon>
        <taxon>Pterygota</taxon>
        <taxon>Neoptera</taxon>
        <taxon>Paraneoptera</taxon>
        <taxon>Hemiptera</taxon>
        <taxon>Heteroptera</taxon>
        <taxon>Panheteroptera</taxon>
        <taxon>Cimicomorpha</taxon>
        <taxon>Miridae</taxon>
        <taxon>Dicyphina</taxon>
        <taxon>Nesidiocoris</taxon>
    </lineage>
</organism>
<dbReference type="PROSITE" id="PS50002">
    <property type="entry name" value="SH3"/>
    <property type="match status" value="1"/>
</dbReference>
<dbReference type="GO" id="GO:0005856">
    <property type="term" value="C:cytoskeleton"/>
    <property type="evidence" value="ECO:0007669"/>
    <property type="project" value="UniProtKB-SubCell"/>
</dbReference>
<dbReference type="Pfam" id="PF14604">
    <property type="entry name" value="SH3_9"/>
    <property type="match status" value="1"/>
</dbReference>
<feature type="compositionally biased region" description="Low complexity" evidence="13">
    <location>
        <begin position="86"/>
        <end position="99"/>
    </location>
</feature>
<dbReference type="InterPro" id="IPR036028">
    <property type="entry name" value="SH3-like_dom_sf"/>
</dbReference>
<dbReference type="InterPro" id="IPR028457">
    <property type="entry name" value="ABI"/>
</dbReference>
<dbReference type="Gene3D" id="2.30.30.40">
    <property type="entry name" value="SH3 Domains"/>
    <property type="match status" value="1"/>
</dbReference>
<dbReference type="GO" id="GO:0017124">
    <property type="term" value="F:SH3 domain binding"/>
    <property type="evidence" value="ECO:0007669"/>
    <property type="project" value="TreeGrafter"/>
</dbReference>
<protein>
    <recommendedName>
        <fullName evidence="18">SH3 domain-containing protein</fullName>
    </recommendedName>
</protein>
<evidence type="ECO:0000256" key="9">
    <source>
        <dbReference type="ARBA" id="ARBA00023212"/>
    </source>
</evidence>
<gene>
    <name evidence="16" type="ORF">NTEN_LOCUS22969</name>
</gene>
<name>A0A6H5HN09_9HEMI</name>
<dbReference type="FunFam" id="2.30.30.40:FF:000002">
    <property type="entry name" value="abl interactor 1 isoform X1"/>
    <property type="match status" value="1"/>
</dbReference>
<dbReference type="Proteomes" id="UP000479000">
    <property type="component" value="Unassembled WGS sequence"/>
</dbReference>
<dbReference type="GO" id="GO:0030027">
    <property type="term" value="C:lamellipodium"/>
    <property type="evidence" value="ECO:0007669"/>
    <property type="project" value="UniProtKB-SubCell"/>
</dbReference>
<dbReference type="InterPro" id="IPR000727">
    <property type="entry name" value="T_SNARE_dom"/>
</dbReference>
<feature type="region of interest" description="Disordered" evidence="13">
    <location>
        <begin position="127"/>
        <end position="147"/>
    </location>
</feature>
<reference evidence="16 17" key="1">
    <citation type="submission" date="2020-02" db="EMBL/GenBank/DDBJ databases">
        <authorList>
            <person name="Ferguson B K."/>
        </authorList>
    </citation>
    <scope>NUCLEOTIDE SEQUENCE [LARGE SCALE GENOMIC DNA]</scope>
</reference>
<comment type="subcellular location">
    <subcellularLocation>
        <location evidence="2">Cell projection</location>
        <location evidence="2">Filopodium</location>
    </subcellularLocation>
    <subcellularLocation>
        <location evidence="3">Cell projection</location>
        <location evidence="3">Lamellipodium</location>
    </subcellularLocation>
    <subcellularLocation>
        <location evidence="1">Cytoplasm</location>
        <location evidence="1">Cytoskeleton</location>
    </subcellularLocation>
</comment>
<dbReference type="GO" id="GO:0031209">
    <property type="term" value="C:SCAR complex"/>
    <property type="evidence" value="ECO:0007669"/>
    <property type="project" value="TreeGrafter"/>
</dbReference>
<accession>A0A6H5HN09</accession>
<evidence type="ECO:0000256" key="11">
    <source>
        <dbReference type="PROSITE-ProRule" id="PRU00192"/>
    </source>
</evidence>
<evidence type="ECO:0000256" key="2">
    <source>
        <dbReference type="ARBA" id="ARBA00004486"/>
    </source>
</evidence>
<dbReference type="AlphaFoldDB" id="A0A6H5HN09"/>
<dbReference type="Pfam" id="PF07815">
    <property type="entry name" value="Abi_HHR"/>
    <property type="match status" value="1"/>
</dbReference>
<keyword evidence="7" id="KW-0597">Phosphoprotein</keyword>
<keyword evidence="5 11" id="KW-0728">SH3 domain</keyword>
<evidence type="ECO:0000256" key="13">
    <source>
        <dbReference type="SAM" id="MobiDB-lite"/>
    </source>
</evidence>
<evidence type="ECO:0000256" key="7">
    <source>
        <dbReference type="ARBA" id="ARBA00022553"/>
    </source>
</evidence>
<keyword evidence="6" id="KW-0963">Cytoplasm</keyword>
<dbReference type="InterPro" id="IPR001452">
    <property type="entry name" value="SH3_domain"/>
</dbReference>
<feature type="coiled-coil region" evidence="12">
    <location>
        <begin position="394"/>
        <end position="421"/>
    </location>
</feature>
<dbReference type="OrthoDB" id="2159336at2759"/>
<keyword evidence="8 12" id="KW-0175">Coiled coil</keyword>
<feature type="compositionally biased region" description="Polar residues" evidence="13">
    <location>
        <begin position="259"/>
        <end position="271"/>
    </location>
</feature>
<dbReference type="SUPFAM" id="SSF50044">
    <property type="entry name" value="SH3-domain"/>
    <property type="match status" value="1"/>
</dbReference>
<dbReference type="PROSITE" id="PS50192">
    <property type="entry name" value="T_SNARE"/>
    <property type="match status" value="1"/>
</dbReference>
<feature type="compositionally biased region" description="Pro residues" evidence="13">
    <location>
        <begin position="629"/>
        <end position="642"/>
    </location>
</feature>
<dbReference type="PANTHER" id="PTHR10460:SF0">
    <property type="entry name" value="ABELSON INTERACTING PROTEIN, ISOFORM D"/>
    <property type="match status" value="1"/>
</dbReference>
<evidence type="ECO:0000256" key="6">
    <source>
        <dbReference type="ARBA" id="ARBA00022490"/>
    </source>
</evidence>
<keyword evidence="9" id="KW-0206">Cytoskeleton</keyword>
<keyword evidence="17" id="KW-1185">Reference proteome</keyword>
<feature type="region of interest" description="Disordered" evidence="13">
    <location>
        <begin position="472"/>
        <end position="642"/>
    </location>
</feature>
<evidence type="ECO:0000256" key="12">
    <source>
        <dbReference type="SAM" id="Coils"/>
    </source>
</evidence>
<sequence>MFWVYLALLLTFALLSVLLTFISCTVICDILKQKQVATCLLSKVAAPPSQPESLAQYAESTMTDTTKAKTTQNYDVLESSARDSSEYSSRSEPSSLSVSKSSTKSYLETTYEKIRTVGKGKLRATANNLFDRSENHGERSASKRTGHETAGFGCSLAGQPALRKALHCDPLERTMPAKAHHVNQRSDRHGSKRRIRFNCSIFWAGVKIRCAMRVEPYVIPYGHQHDFLLTSKVYDVIQGSSWEWFQHLPQRIRNGAKRSLNQSSTSSQGPGNSEREILREKAVDVMRSFLERLDSCIPAQGRIMDPGRESGLGSDTDNMAELAALLNTEIPDGQNNLRDSYTNLERVADYCEGNYFQAENKRYALEETKNYTTQSLASVAYQINTLAYNFLQLLDLQANQLDEMEAQMNHIQQTVMIHKEKVARREIGVLTANKTTNRQYKIIAPANPEKPIKYVRKPIDFNALDDIGHGVRSHTPRAIKSRTSSQSSMVISGVGPAPTTKPPTPPSVVRSTGTLSKGSREYRTPPAVAPPQVPSHYAPNYPMGHGRRQGAGYSTLPLASNPAHLTQQPNTPPPPPPSNTVATASYNMDHHVSMPPPPSPLTLAHGSAEPIDPRGGMMTLPPHVARASPPLPPPPAPIDHPPPPVFAPMPIVSDELDLPGWVPKNYIEKVVAIYDYYADKEDELSFQESAVIYVLKKNDDGWWEGVMDGITGLFPGNYVEPCV</sequence>
<evidence type="ECO:0000256" key="10">
    <source>
        <dbReference type="ARBA" id="ARBA00023273"/>
    </source>
</evidence>
<evidence type="ECO:0000313" key="17">
    <source>
        <dbReference type="Proteomes" id="UP000479000"/>
    </source>
</evidence>
<evidence type="ECO:0000313" key="16">
    <source>
        <dbReference type="EMBL" id="CAB0019257.1"/>
    </source>
</evidence>
<proteinExistence type="inferred from homology"/>
<dbReference type="PANTHER" id="PTHR10460">
    <property type="entry name" value="ABL INTERACTOR FAMILY MEMBER"/>
    <property type="match status" value="1"/>
</dbReference>
<evidence type="ECO:0000256" key="1">
    <source>
        <dbReference type="ARBA" id="ARBA00004245"/>
    </source>
</evidence>
<dbReference type="PRINTS" id="PR00452">
    <property type="entry name" value="SH3DOMAIN"/>
</dbReference>
<dbReference type="GO" id="GO:0030175">
    <property type="term" value="C:filopodium"/>
    <property type="evidence" value="ECO:0007669"/>
    <property type="project" value="UniProtKB-SubCell"/>
</dbReference>
<evidence type="ECO:0000256" key="5">
    <source>
        <dbReference type="ARBA" id="ARBA00022443"/>
    </source>
</evidence>
<evidence type="ECO:0000259" key="15">
    <source>
        <dbReference type="PROSITE" id="PS50192"/>
    </source>
</evidence>
<feature type="domain" description="SH3" evidence="14">
    <location>
        <begin position="665"/>
        <end position="723"/>
    </location>
</feature>
<evidence type="ECO:0000259" key="14">
    <source>
        <dbReference type="PROSITE" id="PS50002"/>
    </source>
</evidence>
<dbReference type="Gene3D" id="6.10.140.1620">
    <property type="match status" value="1"/>
</dbReference>
<dbReference type="CDD" id="cd11826">
    <property type="entry name" value="SH3_Abi"/>
    <property type="match status" value="1"/>
</dbReference>
<comment type="similarity">
    <text evidence="4">Belongs to the ABI family.</text>
</comment>
<dbReference type="EMBL" id="CADCXU010033924">
    <property type="protein sequence ID" value="CAB0019257.1"/>
    <property type="molecule type" value="Genomic_DNA"/>
</dbReference>
<evidence type="ECO:0000256" key="3">
    <source>
        <dbReference type="ARBA" id="ARBA00004510"/>
    </source>
</evidence>
<dbReference type="GO" id="GO:0001764">
    <property type="term" value="P:neuron migration"/>
    <property type="evidence" value="ECO:0007669"/>
    <property type="project" value="TreeGrafter"/>
</dbReference>
<dbReference type="InterPro" id="IPR028455">
    <property type="entry name" value="ABI3_SH3"/>
</dbReference>
<keyword evidence="10" id="KW-0966">Cell projection</keyword>
<feature type="compositionally biased region" description="Basic and acidic residues" evidence="13">
    <location>
        <begin position="131"/>
        <end position="147"/>
    </location>
</feature>
<feature type="region of interest" description="Disordered" evidence="13">
    <location>
        <begin position="68"/>
        <end position="99"/>
    </location>
</feature>
<dbReference type="GO" id="GO:0035591">
    <property type="term" value="F:signaling adaptor activity"/>
    <property type="evidence" value="ECO:0007669"/>
    <property type="project" value="TreeGrafter"/>
</dbReference>
<dbReference type="SMART" id="SM00326">
    <property type="entry name" value="SH3"/>
    <property type="match status" value="1"/>
</dbReference>
<feature type="compositionally biased region" description="Polar residues" evidence="13">
    <location>
        <begin position="481"/>
        <end position="490"/>
    </location>
</feature>
<evidence type="ECO:0000256" key="4">
    <source>
        <dbReference type="ARBA" id="ARBA00010020"/>
    </source>
</evidence>
<feature type="region of interest" description="Disordered" evidence="13">
    <location>
        <begin position="256"/>
        <end position="276"/>
    </location>
</feature>
<feature type="domain" description="T-SNARE coiled-coil homology" evidence="15">
    <location>
        <begin position="363"/>
        <end position="425"/>
    </location>
</feature>